<protein>
    <recommendedName>
        <fullName evidence="2">Type IX secretion system membrane protein PorP/SprF</fullName>
    </recommendedName>
</protein>
<dbReference type="InterPro" id="IPR019861">
    <property type="entry name" value="PorP/SprF_Bacteroidetes"/>
</dbReference>
<name>A0A3B0TTX5_9ZZZZ</name>
<proteinExistence type="predicted"/>
<organism evidence="1">
    <name type="scientific">hydrothermal vent metagenome</name>
    <dbReference type="NCBI Taxonomy" id="652676"/>
    <lineage>
        <taxon>unclassified sequences</taxon>
        <taxon>metagenomes</taxon>
        <taxon>ecological metagenomes</taxon>
    </lineage>
</organism>
<evidence type="ECO:0008006" key="2">
    <source>
        <dbReference type="Google" id="ProtNLM"/>
    </source>
</evidence>
<reference evidence="1" key="1">
    <citation type="submission" date="2018-06" db="EMBL/GenBank/DDBJ databases">
        <authorList>
            <person name="Zhirakovskaya E."/>
        </authorList>
    </citation>
    <scope>NUCLEOTIDE SEQUENCE</scope>
</reference>
<dbReference type="AlphaFoldDB" id="A0A3B0TTX5"/>
<sequence>MQKQHRHIRYFLLAVLSALPLSVMAQQEPVYTQDIFSIQTVNPAYTGIRGQASITVLARQQWLGLTGAPGTQALIFQSSAKDEKIGYGLTLTNDKIGLEKRISLFGDYSYKLDLTEETSLRLGLKLGFTNYSNNLFEYTIYDPNYDIDPAFQDRIQQRFMPNFGIGAFLYGENYYIGLSIPKIIQNELKNRSNGYVSYAQIRHLFLKAGYVFDVTDGIKFKPVFNTTVVIGAPVYMGFGANLLFKDKVWLGALYRIGDSFGLLGQWQLNEKLNAGYAIDFSSSDLSRYHSGTHEIVITYQFNYKSKKRKSIPYF</sequence>
<dbReference type="EMBL" id="UOEP01000145">
    <property type="protein sequence ID" value="VAW21418.1"/>
    <property type="molecule type" value="Genomic_DNA"/>
</dbReference>
<gene>
    <name evidence="1" type="ORF">MNBD_BACTEROID01-205</name>
</gene>
<dbReference type="NCBIfam" id="TIGR03519">
    <property type="entry name" value="T9SS_PorP_fam"/>
    <property type="match status" value="1"/>
</dbReference>
<evidence type="ECO:0000313" key="1">
    <source>
        <dbReference type="EMBL" id="VAW21418.1"/>
    </source>
</evidence>
<accession>A0A3B0TTX5</accession>
<dbReference type="Pfam" id="PF11751">
    <property type="entry name" value="PorP_SprF"/>
    <property type="match status" value="1"/>
</dbReference>